<protein>
    <submittedName>
        <fullName evidence="1">Uncharacterized protein</fullName>
    </submittedName>
</protein>
<dbReference type="EMBL" id="RBXN01000012">
    <property type="protein sequence ID" value="RKT49302.1"/>
    <property type="molecule type" value="Genomic_DNA"/>
</dbReference>
<evidence type="ECO:0000313" key="2">
    <source>
        <dbReference type="Proteomes" id="UP000269493"/>
    </source>
</evidence>
<evidence type="ECO:0000313" key="1">
    <source>
        <dbReference type="EMBL" id="RKT49302.1"/>
    </source>
</evidence>
<sequence length="782" mass="88131">REVLIRGSVKGTQVTPDISVFYSNKFYYTGDSTSNKWNKVYGVWTNSLRYGFYLVYDVNDYPTEDDLKKMIEDESTIYYYVLFTPAEYSLDLPAITTYDEQTYFASNAADVKPRMIARCKVSKALDYIREGLIGYYTGRGRSNTDENKNILPDLSGNGNDLENKNFAYTPESGYGDGYIQYDGVDDFSMLPTDKNFKSGVKTQMFVFSDNSMNPETANIYNGGIVVEKYFVILNNQINANADYEQVYLNGTDVKTTGFNINGSTEINTIVISKIKYTEEFNKNFNISTILNAAIYCLKQRVHDVLLYDRILTEEEIQHNYKVSCQYNGEDINGKAEETTASGENGFIIYNSLPGIFKELTVYGKSIQDGTPTPENPIPINSVGDTPLIITISNGTETQQINFGDIKLSSVGTVYDELVFDNSIGKWKVIQRIGVLDNIPEMGTLFKDATYTDKQLFRFQFKTSAPENFCATGQTLSNIFITATGSAMDKQPLNSCWSQYARENVHYIYFNVPLEYDTVEKAISYLGENYEIHYPLYSPIETELDFESPKTFSGEVTVTTNQETVHPYMTARIAVGEKLTLPADPLAIYIAGKQTTGDNTFKDYSGNGNDIPLFNIAHSAESGFFQGALHLDGVDDTGRLPLESFNPAITAETSFFLSGKVNEIGIKYFSYLRTKDSVSTALSRLSPANTGDFIAYYPLALTGNPDVNLLNTYRLTYNNNNMLDQLLSPANKTYYNLAGFLQGESQVELGRLDYRYLIIYPRNLTKEEQEIVLKYIKQGIYEL</sequence>
<proteinExistence type="predicted"/>
<feature type="non-terminal residue" evidence="1">
    <location>
        <position position="1"/>
    </location>
</feature>
<accession>A0A495VJ71</accession>
<keyword evidence="2" id="KW-1185">Reference proteome</keyword>
<dbReference type="RefSeq" id="WP_183037567.1">
    <property type="nucleotide sequence ID" value="NZ_RBXN01000012.1"/>
</dbReference>
<name>A0A495VJ71_9BACT</name>
<gene>
    <name evidence="1" type="ORF">BC742_2656</name>
</gene>
<dbReference type="AlphaFoldDB" id="A0A495VJ71"/>
<dbReference type="Proteomes" id="UP000269493">
    <property type="component" value="Unassembled WGS sequence"/>
</dbReference>
<comment type="caution">
    <text evidence="1">The sequence shown here is derived from an EMBL/GenBank/DDBJ whole genome shotgun (WGS) entry which is preliminary data.</text>
</comment>
<reference evidence="1 2" key="1">
    <citation type="submission" date="2018-10" db="EMBL/GenBank/DDBJ databases">
        <title>Genomic Encyclopedia of Archaeal and Bacterial Type Strains, Phase II (KMG-II): from individual species to whole genera.</title>
        <authorList>
            <person name="Goeker M."/>
        </authorList>
    </citation>
    <scope>NUCLEOTIDE SEQUENCE [LARGE SCALE GENOMIC DNA]</scope>
    <source>
        <strain evidence="1 2">NSB1</strain>
    </source>
</reference>
<organism evidence="1 2">
    <name type="scientific">Coprobacter fastidiosus NSB1 = JCM 33896</name>
    <dbReference type="NCBI Taxonomy" id="1349822"/>
    <lineage>
        <taxon>Bacteria</taxon>
        <taxon>Pseudomonadati</taxon>
        <taxon>Bacteroidota</taxon>
        <taxon>Bacteroidia</taxon>
        <taxon>Bacteroidales</taxon>
        <taxon>Barnesiellaceae</taxon>
        <taxon>Coprobacter</taxon>
    </lineage>
</organism>